<accession>A0A3P7TFL0</accession>
<keyword evidence="5" id="KW-1185">Reference proteome</keyword>
<dbReference type="Proteomes" id="UP000050761">
    <property type="component" value="Unassembled WGS sequence"/>
</dbReference>
<dbReference type="InterPro" id="IPR055119">
    <property type="entry name" value="Mig18_Fn1"/>
</dbReference>
<evidence type="ECO:0000313" key="4">
    <source>
        <dbReference type="EMBL" id="VDO18789.1"/>
    </source>
</evidence>
<evidence type="ECO:0000313" key="5">
    <source>
        <dbReference type="Proteomes" id="UP000050761"/>
    </source>
</evidence>
<feature type="domain" description="Abnormal cell migration protein 18-like fibronectin type I" evidence="3">
    <location>
        <begin position="169"/>
        <end position="236"/>
    </location>
</feature>
<evidence type="ECO:0000313" key="6">
    <source>
        <dbReference type="WBParaSite" id="HPBE_0000040601-mRNA-1"/>
    </source>
</evidence>
<protein>
    <submittedName>
        <fullName evidence="6">Ricin B-type lectin domain-containing protein</fullName>
    </submittedName>
</protein>
<evidence type="ECO:0000256" key="1">
    <source>
        <dbReference type="SAM" id="MobiDB-lite"/>
    </source>
</evidence>
<dbReference type="EMBL" id="UZAH01000272">
    <property type="protein sequence ID" value="VDO18789.1"/>
    <property type="molecule type" value="Genomic_DNA"/>
</dbReference>
<dbReference type="InterPro" id="IPR040282">
    <property type="entry name" value="Mig-18-like"/>
</dbReference>
<name>A0A3P7TFL0_HELPZ</name>
<evidence type="ECO:0000256" key="2">
    <source>
        <dbReference type="SAM" id="SignalP"/>
    </source>
</evidence>
<dbReference type="PANTHER" id="PTHR35572">
    <property type="entry name" value="PROTEIN CBG04538-RELATED"/>
    <property type="match status" value="1"/>
</dbReference>
<feature type="domain" description="Abnormal cell migration protein 18-like fibronectin type I" evidence="3">
    <location>
        <begin position="256"/>
        <end position="323"/>
    </location>
</feature>
<sequence>MTPLLLCACIGIVIAGPVYLGNTTQYKAGKVGIEDKMISDVDGDEDAKVKRTTCSKDDVMIPINGTAKIGDTFWTCQQLSNGDVKAIQVASPGLSNKTADVYPEYKIEADNRKSVTSKEIKRPAPAPPNEEMEMARPAELGKVLQWSSDENDDDDDDDDVLDWPSEPLCVDHKGKTHPLGEVWDEDSFTAECMRDGTDSVRPQTIGCIVEGVKVPLNKERTIGADRWKCKLYSDGHILMQLKTGRSTRLRKRLGSCRDDSGNEYKVGEEWTEMNALVKCNIDVNGHPFKDAFACMKDGYKVLVNTVKFIDGELWKCIKEENGDVAIIPSNKESRSLIVSEGSELQ</sequence>
<proteinExistence type="predicted"/>
<evidence type="ECO:0000259" key="3">
    <source>
        <dbReference type="Pfam" id="PF23003"/>
    </source>
</evidence>
<feature type="compositionally biased region" description="Basic and acidic residues" evidence="1">
    <location>
        <begin position="113"/>
        <end position="122"/>
    </location>
</feature>
<gene>
    <name evidence="4" type="ORF">HPBE_LOCUS407</name>
</gene>
<dbReference type="AlphaFoldDB" id="A0A3P7TFL0"/>
<reference evidence="4 5" key="1">
    <citation type="submission" date="2018-11" db="EMBL/GenBank/DDBJ databases">
        <authorList>
            <consortium name="Pathogen Informatics"/>
        </authorList>
    </citation>
    <scope>NUCLEOTIDE SEQUENCE [LARGE SCALE GENOMIC DNA]</scope>
</reference>
<dbReference type="Pfam" id="PF23003">
    <property type="entry name" value="Fn1_2"/>
    <property type="match status" value="2"/>
</dbReference>
<feature type="signal peptide" evidence="2">
    <location>
        <begin position="1"/>
        <end position="15"/>
    </location>
</feature>
<feature type="region of interest" description="Disordered" evidence="1">
    <location>
        <begin position="113"/>
        <end position="134"/>
    </location>
</feature>
<dbReference type="WBParaSite" id="HPBE_0000040601-mRNA-1">
    <property type="protein sequence ID" value="HPBE_0000040601-mRNA-1"/>
    <property type="gene ID" value="HPBE_0000040601"/>
</dbReference>
<keyword evidence="2" id="KW-0732">Signal</keyword>
<reference evidence="6" key="2">
    <citation type="submission" date="2019-09" db="UniProtKB">
        <authorList>
            <consortium name="WormBaseParasite"/>
        </authorList>
    </citation>
    <scope>IDENTIFICATION</scope>
</reference>
<feature type="chain" id="PRO_5044596459" evidence="2">
    <location>
        <begin position="16"/>
        <end position="345"/>
    </location>
</feature>
<organism evidence="4">
    <name type="scientific">Heligmosomoides polygyrus</name>
    <name type="common">Parasitic roundworm</name>
    <dbReference type="NCBI Taxonomy" id="6339"/>
    <lineage>
        <taxon>Eukaryota</taxon>
        <taxon>Metazoa</taxon>
        <taxon>Ecdysozoa</taxon>
        <taxon>Nematoda</taxon>
        <taxon>Chromadorea</taxon>
        <taxon>Rhabditida</taxon>
        <taxon>Rhabditina</taxon>
        <taxon>Rhabditomorpha</taxon>
        <taxon>Strongyloidea</taxon>
        <taxon>Heligmosomidae</taxon>
        <taxon>Heligmosomoides</taxon>
    </lineage>
</organism>